<dbReference type="STRING" id="1331196.A0A1B9ITZ5"/>
<proteinExistence type="inferred from homology"/>
<comment type="function">
    <text evidence="11">Regulatory subunit of the condensin complex, a complex required for conversion of interphase chromatin into mitotic-like condense chromosomes.</text>
</comment>
<feature type="compositionally biased region" description="Low complexity" evidence="12">
    <location>
        <begin position="540"/>
        <end position="576"/>
    </location>
</feature>
<evidence type="ECO:0000256" key="11">
    <source>
        <dbReference type="PIRNR" id="PIRNR017126"/>
    </source>
</evidence>
<dbReference type="Proteomes" id="UP000092583">
    <property type="component" value="Unassembled WGS sequence"/>
</dbReference>
<keyword evidence="9 11" id="KW-0226">DNA condensation</keyword>
<dbReference type="GO" id="GO:0007076">
    <property type="term" value="P:mitotic chromosome condensation"/>
    <property type="evidence" value="ECO:0007669"/>
    <property type="project" value="InterPro"/>
</dbReference>
<feature type="compositionally biased region" description="Low complexity" evidence="12">
    <location>
        <begin position="1"/>
        <end position="40"/>
    </location>
</feature>
<feature type="compositionally biased region" description="Polar residues" evidence="12">
    <location>
        <begin position="588"/>
        <end position="597"/>
    </location>
</feature>
<evidence type="ECO:0000256" key="8">
    <source>
        <dbReference type="ARBA" id="ARBA00022776"/>
    </source>
</evidence>
<comment type="similarity">
    <text evidence="3 11">Belongs to the CND2 (condensin subunit 2) family.</text>
</comment>
<keyword evidence="14" id="KW-1185">Reference proteome</keyword>
<feature type="region of interest" description="Disordered" evidence="12">
    <location>
        <begin position="1"/>
        <end position="96"/>
    </location>
</feature>
<dbReference type="PANTHER" id="PTHR13108">
    <property type="entry name" value="CONDENSIN COMPLEX SUBUNIT 2"/>
    <property type="match status" value="1"/>
</dbReference>
<dbReference type="PANTHER" id="PTHR13108:SF9">
    <property type="entry name" value="CONDENSIN COMPLEX SUBUNIT 2"/>
    <property type="match status" value="1"/>
</dbReference>
<evidence type="ECO:0000313" key="13">
    <source>
        <dbReference type="EMBL" id="OCF59011.1"/>
    </source>
</evidence>
<dbReference type="GO" id="GO:0003682">
    <property type="term" value="F:chromatin binding"/>
    <property type="evidence" value="ECO:0007669"/>
    <property type="project" value="TreeGrafter"/>
</dbReference>
<keyword evidence="6" id="KW-0963">Cytoplasm</keyword>
<name>A0A1B9ITZ5_9TREE</name>
<evidence type="ECO:0000256" key="10">
    <source>
        <dbReference type="ARBA" id="ARBA00023306"/>
    </source>
</evidence>
<gene>
    <name evidence="13" type="ORF">L486_03509</name>
</gene>
<reference evidence="13 14" key="1">
    <citation type="submission" date="2013-07" db="EMBL/GenBank/DDBJ databases">
        <title>The Genome Sequence of Kwoniella mangroviensis CBS10435.</title>
        <authorList>
            <consortium name="The Broad Institute Genome Sequencing Platform"/>
            <person name="Cuomo C."/>
            <person name="Litvintseva A."/>
            <person name="Chen Y."/>
            <person name="Heitman J."/>
            <person name="Sun S."/>
            <person name="Springer D."/>
            <person name="Dromer F."/>
            <person name="Young S.K."/>
            <person name="Zeng Q."/>
            <person name="Gargeya S."/>
            <person name="Fitzgerald M."/>
            <person name="Abouelleil A."/>
            <person name="Alvarado L."/>
            <person name="Berlin A.M."/>
            <person name="Chapman S.B."/>
            <person name="Dewar J."/>
            <person name="Goldberg J."/>
            <person name="Griggs A."/>
            <person name="Gujja S."/>
            <person name="Hansen M."/>
            <person name="Howarth C."/>
            <person name="Imamovic A."/>
            <person name="Larimer J."/>
            <person name="McCowan C."/>
            <person name="Murphy C."/>
            <person name="Pearson M."/>
            <person name="Priest M."/>
            <person name="Roberts A."/>
            <person name="Saif S."/>
            <person name="Shea T."/>
            <person name="Sykes S."/>
            <person name="Wortman J."/>
            <person name="Nusbaum C."/>
            <person name="Birren B."/>
        </authorList>
    </citation>
    <scope>NUCLEOTIDE SEQUENCE [LARGE SCALE GENOMIC DNA]</scope>
    <source>
        <strain evidence="13 14">CBS 10435</strain>
    </source>
</reference>
<dbReference type="AlphaFoldDB" id="A0A1B9ITZ5"/>
<sequence>MPTAISSPSSISSPRPRAISKKLSGSGSGSTTATPSGSPLQPSRTINAPRKSSSLAMLMNDDAAEKAKRRKSAHFGELPPPAGEPKERPGVGPNGKRTVSALAVQQASSGGQTMAQRRAKRLSAVEPAQPIVSMEVMNTNFEEWMKLATDNKITANNTWNFALIDYFADLTLLRNGPDDQSINFQKASCTLDGCVKIYTSRVDSVATETGKLLSGLAGGSGHIAADDADGEGGDADDEEGGEPKTTRKTTSRSEATLAKSFAQLQVKKFDLEFTVDPLFKKTCADFDEGGAMGLLMNHLGVDGKGRVVFDAGDAGGEEEEEEEEADEEEEMVDLEKLRGKSSLLPFTRVTSIGLTFRLFAEFVPSVQAVQDLYISDTLSAFKFSSDPNSAVDFTTLFNLKDSYNDEEYQPSYADDEYDEYAPGYMPGGGEAHDFFGDEDYDMGPSGGFDDGASMMGDNMDAQEAYSGQGMGGSLAMAAPGERLGPFDPRRQAGYGELVMAFGNGDDDAEGMFDYFDKGFGKSWAGAEHWKLRKVTRKDAATPAGGSTAPTKTAKPAKAPFTIDFSSPSTSATSSKTLFAPATKSSITLPSTRTASSRSNKKTSAGKRREEWLLPDDMHFSSRQLLRLFLKPKFSLKFPRESIDYTTDVPYPENANGEIDENFWAQAAAERADAGLEGDDNDSQPIPFETQFFHDDMDDEYVDDGLDAGDSANMYDANEAEDLLQGSQNIELKKSRPENVHFAKKAKRVDVKRLKDDIWTGLKSLVPAEKDSSEDETELPKTPTKDGNEPVKTFDNIITSLRSSYPAEKMSEISTSFCFICLLHLANEEGLKIETARYDGKENEDVGCQGLVEGYEGDGSLFGYGAKGKRLDQGEKKDRIVGELQAMRVYKDHTAGRAA</sequence>
<reference evidence="14" key="2">
    <citation type="submission" date="2013-12" db="EMBL/GenBank/DDBJ databases">
        <title>Evolution of pathogenesis and genome organization in the Tremellales.</title>
        <authorList>
            <person name="Cuomo C."/>
            <person name="Litvintseva A."/>
            <person name="Heitman J."/>
            <person name="Chen Y."/>
            <person name="Sun S."/>
            <person name="Springer D."/>
            <person name="Dromer F."/>
            <person name="Young S."/>
            <person name="Zeng Q."/>
            <person name="Chapman S."/>
            <person name="Gujja S."/>
            <person name="Saif S."/>
            <person name="Birren B."/>
        </authorList>
    </citation>
    <scope>NUCLEOTIDE SEQUENCE [LARGE SCALE GENOMIC DNA]</scope>
    <source>
        <strain evidence="14">CBS 10435</strain>
    </source>
</reference>
<evidence type="ECO:0000256" key="2">
    <source>
        <dbReference type="ARBA" id="ARBA00004496"/>
    </source>
</evidence>
<comment type="subcellular location">
    <subcellularLocation>
        <location evidence="1">Chromosome</location>
    </subcellularLocation>
    <subcellularLocation>
        <location evidence="2">Cytoplasm</location>
    </subcellularLocation>
</comment>
<protein>
    <recommendedName>
        <fullName evidence="4 11">Condensin complex subunit 2</fullName>
    </recommendedName>
</protein>
<feature type="region of interest" description="Disordered" evidence="12">
    <location>
        <begin position="768"/>
        <end position="791"/>
    </location>
</feature>
<dbReference type="EMBL" id="KI669461">
    <property type="protein sequence ID" value="OCF59011.1"/>
    <property type="molecule type" value="Genomic_DNA"/>
</dbReference>
<keyword evidence="10 11" id="KW-0131">Cell cycle</keyword>
<evidence type="ECO:0000256" key="6">
    <source>
        <dbReference type="ARBA" id="ARBA00022490"/>
    </source>
</evidence>
<dbReference type="Pfam" id="PF05786">
    <property type="entry name" value="Cnd2"/>
    <property type="match status" value="1"/>
</dbReference>
<evidence type="ECO:0000256" key="9">
    <source>
        <dbReference type="ARBA" id="ARBA00023067"/>
    </source>
</evidence>
<feature type="region of interest" description="Disordered" evidence="12">
    <location>
        <begin position="223"/>
        <end position="253"/>
    </location>
</feature>
<evidence type="ECO:0000256" key="5">
    <source>
        <dbReference type="ARBA" id="ARBA00022454"/>
    </source>
</evidence>
<feature type="compositionally biased region" description="Acidic residues" evidence="12">
    <location>
        <begin position="226"/>
        <end position="240"/>
    </location>
</feature>
<dbReference type="GO" id="GO:0051301">
    <property type="term" value="P:cell division"/>
    <property type="evidence" value="ECO:0007669"/>
    <property type="project" value="UniProtKB-KW"/>
</dbReference>
<keyword evidence="8 11" id="KW-0498">Mitosis</keyword>
<dbReference type="PIRSF" id="PIRSF017126">
    <property type="entry name" value="Condensin_H"/>
    <property type="match status" value="1"/>
</dbReference>
<evidence type="ECO:0000256" key="12">
    <source>
        <dbReference type="SAM" id="MobiDB-lite"/>
    </source>
</evidence>
<evidence type="ECO:0000256" key="4">
    <source>
        <dbReference type="ARBA" id="ARBA00016065"/>
    </source>
</evidence>
<dbReference type="GO" id="GO:0000796">
    <property type="term" value="C:condensin complex"/>
    <property type="evidence" value="ECO:0007669"/>
    <property type="project" value="InterPro"/>
</dbReference>
<keyword evidence="5" id="KW-0158">Chromosome</keyword>
<evidence type="ECO:0000313" key="14">
    <source>
        <dbReference type="Proteomes" id="UP000092583"/>
    </source>
</evidence>
<evidence type="ECO:0000256" key="7">
    <source>
        <dbReference type="ARBA" id="ARBA00022618"/>
    </source>
</evidence>
<evidence type="ECO:0000256" key="1">
    <source>
        <dbReference type="ARBA" id="ARBA00004286"/>
    </source>
</evidence>
<dbReference type="GO" id="GO:0005737">
    <property type="term" value="C:cytoplasm"/>
    <property type="evidence" value="ECO:0007669"/>
    <property type="project" value="UniProtKB-SubCell"/>
</dbReference>
<feature type="compositionally biased region" description="Polar residues" evidence="12">
    <location>
        <begin position="41"/>
        <end position="55"/>
    </location>
</feature>
<evidence type="ECO:0000256" key="3">
    <source>
        <dbReference type="ARBA" id="ARBA00009471"/>
    </source>
</evidence>
<accession>A0A1B9ITZ5</accession>
<feature type="region of interest" description="Disordered" evidence="12">
    <location>
        <begin position="535"/>
        <end position="576"/>
    </location>
</feature>
<dbReference type="InterPro" id="IPR022816">
    <property type="entry name" value="Condensin_barren_su2"/>
</dbReference>
<dbReference type="OrthoDB" id="362021at2759"/>
<organism evidence="13 14">
    <name type="scientific">Kwoniella mangroviensis CBS 10435</name>
    <dbReference type="NCBI Taxonomy" id="1331196"/>
    <lineage>
        <taxon>Eukaryota</taxon>
        <taxon>Fungi</taxon>
        <taxon>Dikarya</taxon>
        <taxon>Basidiomycota</taxon>
        <taxon>Agaricomycotina</taxon>
        <taxon>Tremellomycetes</taxon>
        <taxon>Tremellales</taxon>
        <taxon>Cryptococcaceae</taxon>
        <taxon>Kwoniella</taxon>
    </lineage>
</organism>
<feature type="region of interest" description="Disordered" evidence="12">
    <location>
        <begin position="588"/>
        <end position="607"/>
    </location>
</feature>
<keyword evidence="7 11" id="KW-0132">Cell division</keyword>